<evidence type="ECO:0000256" key="7">
    <source>
        <dbReference type="ARBA" id="ARBA00023136"/>
    </source>
</evidence>
<comment type="caution">
    <text evidence="10">The sequence shown here is derived from an EMBL/GenBank/DDBJ whole genome shotgun (WGS) entry which is preliminary data.</text>
</comment>
<dbReference type="GO" id="GO:0005886">
    <property type="term" value="C:plasma membrane"/>
    <property type="evidence" value="ECO:0007669"/>
    <property type="project" value="TreeGrafter"/>
</dbReference>
<proteinExistence type="predicted"/>
<keyword evidence="7" id="KW-0472">Membrane</keyword>
<dbReference type="NCBIfam" id="NF003652">
    <property type="entry name" value="PRK05286.2-5"/>
    <property type="match status" value="1"/>
</dbReference>
<reference evidence="10" key="1">
    <citation type="submission" date="2020-04" db="EMBL/GenBank/DDBJ databases">
        <authorList>
            <person name="Zhang T."/>
        </authorList>
    </citation>
    <scope>NUCLEOTIDE SEQUENCE</scope>
    <source>
        <strain evidence="10">HKST-UBA80</strain>
    </source>
</reference>
<dbReference type="PANTHER" id="PTHR48109">
    <property type="entry name" value="DIHYDROOROTATE DEHYDROGENASE (QUINONE), MITOCHONDRIAL-RELATED"/>
    <property type="match status" value="1"/>
</dbReference>
<evidence type="ECO:0000259" key="9">
    <source>
        <dbReference type="Pfam" id="PF01180"/>
    </source>
</evidence>
<dbReference type="CDD" id="cd04738">
    <property type="entry name" value="DHOD_2_like"/>
    <property type="match status" value="1"/>
</dbReference>
<dbReference type="GO" id="GO:0009220">
    <property type="term" value="P:pyrimidine ribonucleotide biosynthetic process"/>
    <property type="evidence" value="ECO:0007669"/>
    <property type="project" value="UniProtKB-UniRule"/>
</dbReference>
<dbReference type="InterPro" id="IPR005720">
    <property type="entry name" value="Dihydroorotate_DH_cat"/>
</dbReference>
<sequence>MSLNPYSLYCSVYRNIARPLLFLTPSEKIHERALETGEKISNNKKAAGFIRNLCNYDNSALEQEILGVKYRNPVGLAAGFDYDGNLASFMSSLGFGFNTVGTVTALPYEGNTGPRLGRLVKSKSLLVNKGFKSEGAEKIFSRLAKKDLSNITLGISIGSSNLPEIDTTEKAINDYSSTFNMFNDVEYVDYFELNVSCPNTKIKEPFTNCPNLSALLSSLSTLKIKVPMYLKLPNEISAADLFPLIDLALGKGVSGVILSNLVKDRSNPMLDEKEIAKVSSLKGNFSGKPAAVNANNLIGEVYKRYGKDLVIVGCGGVFNAKDAYEKIKLGASLVQLVTGLVYEGPTVAANINMGLVELLRKDGYENISEAIGVGNA</sequence>
<comment type="cofactor">
    <cofactor evidence="1">
        <name>FMN</name>
        <dbReference type="ChEBI" id="CHEBI:58210"/>
    </cofactor>
</comment>
<dbReference type="NCBIfam" id="TIGR01036">
    <property type="entry name" value="pyrD_sub2"/>
    <property type="match status" value="1"/>
</dbReference>
<dbReference type="Pfam" id="PF01180">
    <property type="entry name" value="DHO_dh"/>
    <property type="match status" value="1"/>
</dbReference>
<evidence type="ECO:0000256" key="2">
    <source>
        <dbReference type="ARBA" id="ARBA00004725"/>
    </source>
</evidence>
<keyword evidence="5" id="KW-0665">Pyrimidine biosynthesis</keyword>
<keyword evidence="3" id="KW-0285">Flavoprotein</keyword>
<dbReference type="InterPro" id="IPR013785">
    <property type="entry name" value="Aldolase_TIM"/>
</dbReference>
<dbReference type="Gene3D" id="3.20.20.70">
    <property type="entry name" value="Aldolase class I"/>
    <property type="match status" value="1"/>
</dbReference>
<evidence type="ECO:0000313" key="11">
    <source>
        <dbReference type="Proteomes" id="UP000714817"/>
    </source>
</evidence>
<dbReference type="Proteomes" id="UP000714817">
    <property type="component" value="Unassembled WGS sequence"/>
</dbReference>
<dbReference type="EC" id="1.3.5.2" evidence="8"/>
<dbReference type="SUPFAM" id="SSF51395">
    <property type="entry name" value="FMN-linked oxidoreductases"/>
    <property type="match status" value="1"/>
</dbReference>
<dbReference type="AlphaFoldDB" id="A0A955E0L8"/>
<gene>
    <name evidence="10" type="ORF">KDA10_01335</name>
</gene>
<evidence type="ECO:0000256" key="5">
    <source>
        <dbReference type="ARBA" id="ARBA00022975"/>
    </source>
</evidence>
<evidence type="ECO:0000313" key="10">
    <source>
        <dbReference type="EMBL" id="MCA9301993.1"/>
    </source>
</evidence>
<dbReference type="InterPro" id="IPR050074">
    <property type="entry name" value="DHO_dehydrogenase"/>
</dbReference>
<protein>
    <recommendedName>
        <fullName evidence="8">Dihydroorotate dehydrogenase (quinone)</fullName>
        <ecNumber evidence="8">1.3.5.2</ecNumber>
    </recommendedName>
</protein>
<evidence type="ECO:0000256" key="1">
    <source>
        <dbReference type="ARBA" id="ARBA00001917"/>
    </source>
</evidence>
<dbReference type="InterPro" id="IPR005719">
    <property type="entry name" value="Dihydroorotate_DH_2"/>
</dbReference>
<dbReference type="GO" id="GO:0106430">
    <property type="term" value="F:dihydroorotate dehydrogenase (quinone) activity"/>
    <property type="evidence" value="ECO:0007669"/>
    <property type="project" value="UniProtKB-EC"/>
</dbReference>
<accession>A0A955E0L8</accession>
<name>A0A955E0L8_UNCKA</name>
<dbReference type="GO" id="GO:0006207">
    <property type="term" value="P:'de novo' pyrimidine nucleobase biosynthetic process"/>
    <property type="evidence" value="ECO:0007669"/>
    <property type="project" value="UniProtKB-UniRule"/>
</dbReference>
<keyword evidence="4" id="KW-0288">FMN</keyword>
<dbReference type="PANTHER" id="PTHR48109:SF4">
    <property type="entry name" value="DIHYDROOROTATE DEHYDROGENASE (QUINONE), MITOCHONDRIAL"/>
    <property type="match status" value="1"/>
</dbReference>
<reference evidence="10" key="2">
    <citation type="journal article" date="2021" name="Microbiome">
        <title>Successional dynamics and alternative stable states in a saline activated sludge microbial community over 9 years.</title>
        <authorList>
            <person name="Wang Y."/>
            <person name="Ye J."/>
            <person name="Ju F."/>
            <person name="Liu L."/>
            <person name="Boyd J.A."/>
            <person name="Deng Y."/>
            <person name="Parks D.H."/>
            <person name="Jiang X."/>
            <person name="Yin X."/>
            <person name="Woodcroft B.J."/>
            <person name="Tyson G.W."/>
            <person name="Hugenholtz P."/>
            <person name="Polz M.F."/>
            <person name="Zhang T."/>
        </authorList>
    </citation>
    <scope>NUCLEOTIDE SEQUENCE</scope>
    <source>
        <strain evidence="10">HKST-UBA80</strain>
    </source>
</reference>
<evidence type="ECO:0000256" key="8">
    <source>
        <dbReference type="NCBIfam" id="TIGR01036"/>
    </source>
</evidence>
<feature type="domain" description="Dihydroorotate dehydrogenase catalytic" evidence="9">
    <location>
        <begin position="61"/>
        <end position="359"/>
    </location>
</feature>
<dbReference type="GO" id="GO:0005737">
    <property type="term" value="C:cytoplasm"/>
    <property type="evidence" value="ECO:0007669"/>
    <property type="project" value="InterPro"/>
</dbReference>
<dbReference type="EMBL" id="JAGQNY010000004">
    <property type="protein sequence ID" value="MCA9301993.1"/>
    <property type="molecule type" value="Genomic_DNA"/>
</dbReference>
<keyword evidence="6 10" id="KW-0560">Oxidoreductase</keyword>
<evidence type="ECO:0000256" key="3">
    <source>
        <dbReference type="ARBA" id="ARBA00022630"/>
    </source>
</evidence>
<organism evidence="10 11">
    <name type="scientific">candidate division WWE3 bacterium</name>
    <dbReference type="NCBI Taxonomy" id="2053526"/>
    <lineage>
        <taxon>Bacteria</taxon>
        <taxon>Katanobacteria</taxon>
    </lineage>
</organism>
<evidence type="ECO:0000256" key="6">
    <source>
        <dbReference type="ARBA" id="ARBA00023002"/>
    </source>
</evidence>
<evidence type="ECO:0000256" key="4">
    <source>
        <dbReference type="ARBA" id="ARBA00022643"/>
    </source>
</evidence>
<comment type="pathway">
    <text evidence="2">Pyrimidine metabolism; UMP biosynthesis via de novo pathway.</text>
</comment>